<protein>
    <submittedName>
        <fullName evidence="3">Uncharacterized protein</fullName>
    </submittedName>
</protein>
<evidence type="ECO:0000313" key="4">
    <source>
        <dbReference type="Proteomes" id="UP000767327"/>
    </source>
</evidence>
<evidence type="ECO:0000256" key="1">
    <source>
        <dbReference type="SAM" id="MobiDB-lite"/>
    </source>
</evidence>
<dbReference type="RefSeq" id="WP_273173957.1">
    <property type="nucleotide sequence ID" value="NZ_JAAXZR010000023.1"/>
</dbReference>
<feature type="compositionally biased region" description="Low complexity" evidence="1">
    <location>
        <begin position="174"/>
        <end position="189"/>
    </location>
</feature>
<reference evidence="3" key="1">
    <citation type="journal article" date="2020" name="Biotechnol. Biofuels">
        <title>New insights from the biogas microbiome by comprehensive genome-resolved metagenomics of nearly 1600 species originating from multiple anaerobic digesters.</title>
        <authorList>
            <person name="Campanaro S."/>
            <person name="Treu L."/>
            <person name="Rodriguez-R L.M."/>
            <person name="Kovalovszki A."/>
            <person name="Ziels R.M."/>
            <person name="Maus I."/>
            <person name="Zhu X."/>
            <person name="Kougias P.G."/>
            <person name="Basile A."/>
            <person name="Luo G."/>
            <person name="Schluter A."/>
            <person name="Konstantinidis K.T."/>
            <person name="Angelidaki I."/>
        </authorList>
    </citation>
    <scope>NUCLEOTIDE SEQUENCE</scope>
    <source>
        <strain evidence="3">AS01afH2WH_6</strain>
    </source>
</reference>
<sequence>MTETETIALVAFFFGLMIFAVLFIFSWAIYHRPKYHSLTVTKRNLTRDTAGQMSFSQHPVDDDEAKAVLEIVDALITCRRSYGPLTKRALYLSIVAVALFCIMFNPYPVWMRIGVGFAVVVVVLLLVFAALKPLRNAFRTNKSLTVHFEEWAKEHPEYSEKAPKSRRQDETAQSYISSEPSASSYAAPLPIQPSEHPTTSGTSWSSSHDDDSEQRPWQ</sequence>
<evidence type="ECO:0000313" key="3">
    <source>
        <dbReference type="EMBL" id="NLT79947.1"/>
    </source>
</evidence>
<keyword evidence="2" id="KW-0812">Transmembrane</keyword>
<organism evidence="3 4">
    <name type="scientific">Bifidobacterium crudilactis</name>
    <dbReference type="NCBI Taxonomy" id="327277"/>
    <lineage>
        <taxon>Bacteria</taxon>
        <taxon>Bacillati</taxon>
        <taxon>Actinomycetota</taxon>
        <taxon>Actinomycetes</taxon>
        <taxon>Bifidobacteriales</taxon>
        <taxon>Bifidobacteriaceae</taxon>
        <taxon>Bifidobacterium</taxon>
    </lineage>
</organism>
<keyword evidence="2" id="KW-0472">Membrane</keyword>
<proteinExistence type="predicted"/>
<dbReference type="EMBL" id="JAAXZR010000023">
    <property type="protein sequence ID" value="NLT79947.1"/>
    <property type="molecule type" value="Genomic_DNA"/>
</dbReference>
<accession>A0A971D017</accession>
<feature type="compositionally biased region" description="Polar residues" evidence="1">
    <location>
        <begin position="195"/>
        <end position="206"/>
    </location>
</feature>
<dbReference type="Proteomes" id="UP000767327">
    <property type="component" value="Unassembled WGS sequence"/>
</dbReference>
<feature type="transmembrane region" description="Helical" evidence="2">
    <location>
        <begin position="6"/>
        <end position="30"/>
    </location>
</feature>
<reference evidence="3" key="2">
    <citation type="submission" date="2020-01" db="EMBL/GenBank/DDBJ databases">
        <authorList>
            <person name="Campanaro S."/>
        </authorList>
    </citation>
    <scope>NUCLEOTIDE SEQUENCE</scope>
    <source>
        <strain evidence="3">AS01afH2WH_6</strain>
    </source>
</reference>
<feature type="transmembrane region" description="Helical" evidence="2">
    <location>
        <begin position="113"/>
        <end position="131"/>
    </location>
</feature>
<dbReference type="AlphaFoldDB" id="A0A971D017"/>
<evidence type="ECO:0000256" key="2">
    <source>
        <dbReference type="SAM" id="Phobius"/>
    </source>
</evidence>
<name>A0A971D017_9BIFI</name>
<keyword evidence="2" id="KW-1133">Transmembrane helix</keyword>
<comment type="caution">
    <text evidence="3">The sequence shown here is derived from an EMBL/GenBank/DDBJ whole genome shotgun (WGS) entry which is preliminary data.</text>
</comment>
<feature type="compositionally biased region" description="Basic and acidic residues" evidence="1">
    <location>
        <begin position="157"/>
        <end position="170"/>
    </location>
</feature>
<gene>
    <name evidence="3" type="ORF">GXW98_06670</name>
</gene>
<feature type="region of interest" description="Disordered" evidence="1">
    <location>
        <begin position="157"/>
        <end position="218"/>
    </location>
</feature>